<reference evidence="2" key="1">
    <citation type="journal article" date="2022" name="New Phytol.">
        <title>Evolutionary transition to the ectomycorrhizal habit in the genomes of a hyperdiverse lineage of mushroom-forming fungi.</title>
        <authorList>
            <person name="Looney B."/>
            <person name="Miyauchi S."/>
            <person name="Morin E."/>
            <person name="Drula E."/>
            <person name="Courty P.E."/>
            <person name="Kohler A."/>
            <person name="Kuo A."/>
            <person name="LaButti K."/>
            <person name="Pangilinan J."/>
            <person name="Lipzen A."/>
            <person name="Riley R."/>
            <person name="Andreopoulos W."/>
            <person name="He G."/>
            <person name="Johnson J."/>
            <person name="Nolan M."/>
            <person name="Tritt A."/>
            <person name="Barry K.W."/>
            <person name="Grigoriev I.V."/>
            <person name="Nagy L.G."/>
            <person name="Hibbett D."/>
            <person name="Henrissat B."/>
            <person name="Matheny P.B."/>
            <person name="Labbe J."/>
            <person name="Martin F.M."/>
        </authorList>
    </citation>
    <scope>NUCLEOTIDE SEQUENCE</scope>
    <source>
        <strain evidence="2">BPL690</strain>
    </source>
</reference>
<dbReference type="AlphaFoldDB" id="A0AAD4M2A0"/>
<organism evidence="2 3">
    <name type="scientific">Multifurca ochricompacta</name>
    <dbReference type="NCBI Taxonomy" id="376703"/>
    <lineage>
        <taxon>Eukaryota</taxon>
        <taxon>Fungi</taxon>
        <taxon>Dikarya</taxon>
        <taxon>Basidiomycota</taxon>
        <taxon>Agaricomycotina</taxon>
        <taxon>Agaricomycetes</taxon>
        <taxon>Russulales</taxon>
        <taxon>Russulaceae</taxon>
        <taxon>Multifurca</taxon>
    </lineage>
</organism>
<evidence type="ECO:0000313" key="3">
    <source>
        <dbReference type="Proteomes" id="UP001203297"/>
    </source>
</evidence>
<feature type="transmembrane region" description="Helical" evidence="1">
    <location>
        <begin position="12"/>
        <end position="31"/>
    </location>
</feature>
<comment type="caution">
    <text evidence="2">The sequence shown here is derived from an EMBL/GenBank/DDBJ whole genome shotgun (WGS) entry which is preliminary data.</text>
</comment>
<proteinExistence type="predicted"/>
<gene>
    <name evidence="2" type="ORF">B0F90DRAFT_1938703</name>
</gene>
<sequence length="58" mass="6334">MPFLPSISSETRVCIVLLLSFPLYFFVVLTGDPLGSDLRKSSTCDIQGTYIPSPIVQA</sequence>
<keyword evidence="1" id="KW-0812">Transmembrane</keyword>
<protein>
    <submittedName>
        <fullName evidence="2">Uncharacterized protein</fullName>
    </submittedName>
</protein>
<evidence type="ECO:0000256" key="1">
    <source>
        <dbReference type="SAM" id="Phobius"/>
    </source>
</evidence>
<keyword evidence="1" id="KW-1133">Transmembrane helix</keyword>
<dbReference type="Proteomes" id="UP001203297">
    <property type="component" value="Unassembled WGS sequence"/>
</dbReference>
<name>A0AAD4M2A0_9AGAM</name>
<keyword evidence="3" id="KW-1185">Reference proteome</keyword>
<accession>A0AAD4M2A0</accession>
<evidence type="ECO:0000313" key="2">
    <source>
        <dbReference type="EMBL" id="KAI0297626.1"/>
    </source>
</evidence>
<dbReference type="EMBL" id="WTXG01000035">
    <property type="protein sequence ID" value="KAI0297626.1"/>
    <property type="molecule type" value="Genomic_DNA"/>
</dbReference>
<keyword evidence="1" id="KW-0472">Membrane</keyword>